<dbReference type="NCBIfam" id="TIGR02481">
    <property type="entry name" value="hemeryth_dom"/>
    <property type="match status" value="1"/>
</dbReference>
<evidence type="ECO:0000313" key="8">
    <source>
        <dbReference type="Proteomes" id="UP000078428"/>
    </source>
</evidence>
<protein>
    <submittedName>
        <fullName evidence="7">Hemerythrin</fullName>
    </submittedName>
</protein>
<dbReference type="AlphaFoldDB" id="A0A178MB02"/>
<evidence type="ECO:0000313" key="7">
    <source>
        <dbReference type="EMBL" id="OAN45932.1"/>
    </source>
</evidence>
<dbReference type="InterPro" id="IPR016131">
    <property type="entry name" value="Haemerythrin_Fe_BS"/>
</dbReference>
<evidence type="ECO:0000256" key="2">
    <source>
        <dbReference type="ARBA" id="ARBA00022621"/>
    </source>
</evidence>
<proteinExistence type="inferred from homology"/>
<dbReference type="InterPro" id="IPR012312">
    <property type="entry name" value="Hemerythrin-like"/>
</dbReference>
<comment type="similarity">
    <text evidence="1">Belongs to the hemerythrin family.</text>
</comment>
<dbReference type="InterPro" id="IPR012827">
    <property type="entry name" value="Hemerythrin_metal-bd"/>
</dbReference>
<dbReference type="SUPFAM" id="SSF47188">
    <property type="entry name" value="Hemerythrin-like"/>
    <property type="match status" value="1"/>
</dbReference>
<dbReference type="RefSeq" id="WP_041043060.1">
    <property type="nucleotide sequence ID" value="NZ_LWQT01000095.1"/>
</dbReference>
<keyword evidence="8" id="KW-1185">Reference proteome</keyword>
<dbReference type="GO" id="GO:0046872">
    <property type="term" value="F:metal ion binding"/>
    <property type="evidence" value="ECO:0007669"/>
    <property type="project" value="UniProtKB-KW"/>
</dbReference>
<keyword evidence="3" id="KW-0479">Metal-binding</keyword>
<sequence>MEASDGARGAIPEWTPDMSVGNDTLDSDHKAFFDIARLLYDSLADKREQGLIIASTLLILEEYVDGHFLREEKALKAVGYTQLSEHHHKHRKFQARVRAISETYQSGTKSAADDLPDLVIKWLTHHILNEDMQYKRWIRDSAVDPRPLAFLAAEAAG</sequence>
<dbReference type="Proteomes" id="UP000078428">
    <property type="component" value="Unassembled WGS sequence"/>
</dbReference>
<dbReference type="Pfam" id="PF01814">
    <property type="entry name" value="Hemerythrin"/>
    <property type="match status" value="1"/>
</dbReference>
<dbReference type="InterPro" id="IPR035938">
    <property type="entry name" value="Hemerythrin-like_sf"/>
</dbReference>
<comment type="caution">
    <text evidence="7">The sequence shown here is derived from an EMBL/GenBank/DDBJ whole genome shotgun (WGS) entry which is preliminary data.</text>
</comment>
<evidence type="ECO:0000256" key="3">
    <source>
        <dbReference type="ARBA" id="ARBA00022723"/>
    </source>
</evidence>
<reference evidence="7 8" key="1">
    <citation type="submission" date="2016-04" db="EMBL/GenBank/DDBJ databases">
        <title>Draft genome sequence of freshwater magnetotactic bacteria Magnetospirillum marisnigri SP-1 and Magnetospirillum moscoviense BB-1.</title>
        <authorList>
            <person name="Koziaeva V."/>
            <person name="Dziuba M.V."/>
            <person name="Ivanov T.M."/>
            <person name="Kuznetsov B."/>
            <person name="Grouzdev D.S."/>
        </authorList>
    </citation>
    <scope>NUCLEOTIDE SEQUENCE [LARGE SCALE GENOMIC DNA]</scope>
    <source>
        <strain evidence="7 8">SP-1</strain>
    </source>
</reference>
<dbReference type="CDD" id="cd12107">
    <property type="entry name" value="Hemerythrin"/>
    <property type="match status" value="1"/>
</dbReference>
<dbReference type="PANTHER" id="PTHR37164">
    <property type="entry name" value="BACTERIOHEMERYTHRIN"/>
    <property type="match status" value="1"/>
</dbReference>
<dbReference type="STRING" id="1285242.A6A04_20800"/>
<dbReference type="PROSITE" id="PS00550">
    <property type="entry name" value="HEMERYTHRINS"/>
    <property type="match status" value="1"/>
</dbReference>
<dbReference type="OrthoDB" id="5296936at2"/>
<dbReference type="GO" id="GO:0005344">
    <property type="term" value="F:oxygen carrier activity"/>
    <property type="evidence" value="ECO:0007669"/>
    <property type="project" value="UniProtKB-KW"/>
</dbReference>
<feature type="region of interest" description="Disordered" evidence="5">
    <location>
        <begin position="1"/>
        <end position="20"/>
    </location>
</feature>
<evidence type="ECO:0000259" key="6">
    <source>
        <dbReference type="Pfam" id="PF01814"/>
    </source>
</evidence>
<evidence type="ECO:0000256" key="5">
    <source>
        <dbReference type="SAM" id="MobiDB-lite"/>
    </source>
</evidence>
<keyword evidence="2" id="KW-0813">Transport</keyword>
<keyword evidence="4" id="KW-0408">Iron</keyword>
<dbReference type="EMBL" id="LWQT01000095">
    <property type="protein sequence ID" value="OAN45932.1"/>
    <property type="molecule type" value="Genomic_DNA"/>
</dbReference>
<organism evidence="7 8">
    <name type="scientific">Paramagnetospirillum marisnigri</name>
    <dbReference type="NCBI Taxonomy" id="1285242"/>
    <lineage>
        <taxon>Bacteria</taxon>
        <taxon>Pseudomonadati</taxon>
        <taxon>Pseudomonadota</taxon>
        <taxon>Alphaproteobacteria</taxon>
        <taxon>Rhodospirillales</taxon>
        <taxon>Magnetospirillaceae</taxon>
        <taxon>Paramagnetospirillum</taxon>
    </lineage>
</organism>
<keyword evidence="2" id="KW-0561">Oxygen transport</keyword>
<evidence type="ECO:0000256" key="1">
    <source>
        <dbReference type="ARBA" id="ARBA00010587"/>
    </source>
</evidence>
<dbReference type="InterPro" id="IPR050669">
    <property type="entry name" value="Hemerythrin"/>
</dbReference>
<dbReference type="PANTHER" id="PTHR37164:SF1">
    <property type="entry name" value="BACTERIOHEMERYTHRIN"/>
    <property type="match status" value="1"/>
</dbReference>
<dbReference type="Gene3D" id="1.20.120.50">
    <property type="entry name" value="Hemerythrin-like"/>
    <property type="match status" value="1"/>
</dbReference>
<dbReference type="NCBIfam" id="NF033749">
    <property type="entry name" value="bact_hemeryth"/>
    <property type="match status" value="1"/>
</dbReference>
<evidence type="ECO:0000256" key="4">
    <source>
        <dbReference type="ARBA" id="ARBA00023004"/>
    </source>
</evidence>
<gene>
    <name evidence="7" type="ORF">A6A04_20800</name>
</gene>
<name>A0A178MB02_9PROT</name>
<feature type="domain" description="Hemerythrin-like" evidence="6">
    <location>
        <begin position="21"/>
        <end position="137"/>
    </location>
</feature>
<accession>A0A178MB02</accession>